<dbReference type="InterPro" id="IPR024403">
    <property type="entry name" value="DHOase_cat"/>
</dbReference>
<comment type="similarity">
    <text evidence="2 6">Belongs to the metallo-dependent hydrolases superfamily. DHOase family. Class I DHOase subfamily.</text>
</comment>
<dbReference type="CDD" id="cd01317">
    <property type="entry name" value="DHOase_IIa"/>
    <property type="match status" value="1"/>
</dbReference>
<keyword evidence="3 6" id="KW-0479">Metal-binding</keyword>
<gene>
    <name evidence="6" type="primary">pyrC</name>
    <name evidence="8" type="ORF">HNQ80_003044</name>
</gene>
<name>A0A841L3H4_9FIRM</name>
<feature type="binding site" evidence="6">
    <location>
        <begin position="322"/>
        <end position="323"/>
    </location>
    <ligand>
        <name>substrate</name>
    </ligand>
</feature>
<comment type="cofactor">
    <cofactor evidence="6">
        <name>Zn(2+)</name>
        <dbReference type="ChEBI" id="CHEBI:29105"/>
    </cofactor>
    <text evidence="6">Binds 2 Zn(2+) ions per subunit.</text>
</comment>
<dbReference type="SUPFAM" id="SSF51338">
    <property type="entry name" value="Composite domain of metallo-dependent hydrolases"/>
    <property type="match status" value="1"/>
</dbReference>
<feature type="binding site" evidence="6">
    <location>
        <position position="93"/>
    </location>
    <ligand>
        <name>substrate</name>
    </ligand>
</feature>
<accession>A0A841L3H4</accession>
<dbReference type="GO" id="GO:0008270">
    <property type="term" value="F:zinc ion binding"/>
    <property type="evidence" value="ECO:0007669"/>
    <property type="project" value="UniProtKB-UniRule"/>
</dbReference>
<evidence type="ECO:0000256" key="2">
    <source>
        <dbReference type="ARBA" id="ARBA00010286"/>
    </source>
</evidence>
<evidence type="ECO:0000256" key="5">
    <source>
        <dbReference type="ARBA" id="ARBA00022975"/>
    </source>
</evidence>
<dbReference type="PANTHER" id="PTHR43668">
    <property type="entry name" value="ALLANTOINASE"/>
    <property type="match status" value="1"/>
</dbReference>
<dbReference type="EMBL" id="JACHEN010000018">
    <property type="protein sequence ID" value="MBB6216939.1"/>
    <property type="molecule type" value="Genomic_DNA"/>
</dbReference>
<dbReference type="GO" id="GO:0004038">
    <property type="term" value="F:allantoinase activity"/>
    <property type="evidence" value="ECO:0007669"/>
    <property type="project" value="TreeGrafter"/>
</dbReference>
<evidence type="ECO:0000256" key="1">
    <source>
        <dbReference type="ARBA" id="ARBA00002368"/>
    </source>
</evidence>
<feature type="binding site" evidence="6">
    <location>
        <position position="277"/>
    </location>
    <ligand>
        <name>substrate</name>
    </ligand>
</feature>
<dbReference type="UniPathway" id="UPA00070">
    <property type="reaction ID" value="UER00117"/>
</dbReference>
<dbReference type="Gene3D" id="2.30.40.10">
    <property type="entry name" value="Urease, subunit C, domain 1"/>
    <property type="match status" value="1"/>
</dbReference>
<evidence type="ECO:0000313" key="9">
    <source>
        <dbReference type="Proteomes" id="UP000579281"/>
    </source>
</evidence>
<evidence type="ECO:0000313" key="8">
    <source>
        <dbReference type="EMBL" id="MBB6216939.1"/>
    </source>
</evidence>
<comment type="caution">
    <text evidence="8">The sequence shown here is derived from an EMBL/GenBank/DDBJ whole genome shotgun (WGS) entry which is preliminary data.</text>
</comment>
<dbReference type="Pfam" id="PF12890">
    <property type="entry name" value="DHOase"/>
    <property type="match status" value="1"/>
</dbReference>
<dbReference type="PROSITE" id="PS00483">
    <property type="entry name" value="DIHYDROOROTASE_2"/>
    <property type="match status" value="1"/>
</dbReference>
<comment type="function">
    <text evidence="1 6">Catalyzes the reversible cyclization of carbamoyl aspartate to dihydroorotate.</text>
</comment>
<feature type="binding site" evidence="6">
    <location>
        <position position="151"/>
    </location>
    <ligand>
        <name>Zn(2+)</name>
        <dbReference type="ChEBI" id="CHEBI:29105"/>
        <label>1</label>
    </ligand>
</feature>
<dbReference type="InterPro" id="IPR011059">
    <property type="entry name" value="Metal-dep_hydrolase_composite"/>
</dbReference>
<keyword evidence="4 6" id="KW-0378">Hydrolase</keyword>
<feature type="binding site" evidence="6">
    <location>
        <position position="178"/>
    </location>
    <ligand>
        <name>Zn(2+)</name>
        <dbReference type="ChEBI" id="CHEBI:29105"/>
        <label>2</label>
    </ligand>
</feature>
<dbReference type="GO" id="GO:0005737">
    <property type="term" value="C:cytoplasm"/>
    <property type="evidence" value="ECO:0007669"/>
    <property type="project" value="TreeGrafter"/>
</dbReference>
<feature type="binding site" evidence="6">
    <location>
        <position position="231"/>
    </location>
    <ligand>
        <name>Zn(2+)</name>
        <dbReference type="ChEBI" id="CHEBI:29105"/>
        <label>2</label>
    </ligand>
</feature>
<dbReference type="EC" id="3.5.2.3" evidence="6"/>
<feature type="binding site" evidence="6">
    <location>
        <position position="308"/>
    </location>
    <ligand>
        <name>substrate</name>
    </ligand>
</feature>
<evidence type="ECO:0000256" key="3">
    <source>
        <dbReference type="ARBA" id="ARBA00022723"/>
    </source>
</evidence>
<comment type="catalytic activity">
    <reaction evidence="6">
        <text>(S)-dihydroorotate + H2O = N-carbamoyl-L-aspartate + H(+)</text>
        <dbReference type="Rhea" id="RHEA:24296"/>
        <dbReference type="ChEBI" id="CHEBI:15377"/>
        <dbReference type="ChEBI" id="CHEBI:15378"/>
        <dbReference type="ChEBI" id="CHEBI:30864"/>
        <dbReference type="ChEBI" id="CHEBI:32814"/>
        <dbReference type="EC" id="3.5.2.3"/>
    </reaction>
</comment>
<dbReference type="Proteomes" id="UP000579281">
    <property type="component" value="Unassembled WGS sequence"/>
</dbReference>
<dbReference type="Gene3D" id="3.20.20.140">
    <property type="entry name" value="Metal-dependent hydrolases"/>
    <property type="match status" value="1"/>
</dbReference>
<dbReference type="GO" id="GO:0006145">
    <property type="term" value="P:purine nucleobase catabolic process"/>
    <property type="evidence" value="ECO:0007669"/>
    <property type="project" value="TreeGrafter"/>
</dbReference>
<reference evidence="8 9" key="1">
    <citation type="submission" date="2020-08" db="EMBL/GenBank/DDBJ databases">
        <title>Genomic Encyclopedia of Type Strains, Phase IV (KMG-IV): sequencing the most valuable type-strain genomes for metagenomic binning, comparative biology and taxonomic classification.</title>
        <authorList>
            <person name="Goeker M."/>
        </authorList>
    </citation>
    <scope>NUCLEOTIDE SEQUENCE [LARGE SCALE GENOMIC DNA]</scope>
    <source>
        <strain evidence="8 9">DSM 103526</strain>
    </source>
</reference>
<dbReference type="AlphaFoldDB" id="A0A841L3H4"/>
<comment type="pathway">
    <text evidence="6">Pyrimidine metabolism; UMP biosynthesis via de novo pathway; (S)-dihydroorotate from bicarbonate: step 3/3.</text>
</comment>
<dbReference type="HAMAP" id="MF_00220_B">
    <property type="entry name" value="PyrC_classI_B"/>
    <property type="match status" value="1"/>
</dbReference>
<sequence length="429" mass="46414">MIVIKNGRVVDPQNGVDKITDILVIDGKIGMIAPQIHVEHAKIIDATGKVVVPGFVDIHVHLREPGFEHKESIRTGTMSAAMGGFTTIACMPNTKPAVHSKEIVHYILDKAEKEGIVNVLPIGSITTNLDGSTLTNVKELVQSGVVAISDDGKTPMDTGIMEKAFEEASKNQIPLIDHCEDHDLAKGGSVNEGKASERTGIKGIPNAAEWRIVARDIALAEKYGTHLHIAHISTKESVALVRKAKEKGLKITCEAAPHHFALTDDVVTRQDTYTKVNPPLRSQDDVDAVRLGLKDRTIDIIATDHAPHDEDSKRVAYEEASFGISGLETAFAISYTELVETGILSFSQLVDKMSYLPSKIIGIDRGALTVGKVADLVVLDLNQEENIDASKFVSMGKNTPFHGKRVKGKVLYTLVDGNVVMEKGVVLCS</sequence>
<organism evidence="8 9">
    <name type="scientific">Anaerosolibacter carboniphilus</name>
    <dbReference type="NCBI Taxonomy" id="1417629"/>
    <lineage>
        <taxon>Bacteria</taxon>
        <taxon>Bacillati</taxon>
        <taxon>Bacillota</taxon>
        <taxon>Clostridia</taxon>
        <taxon>Peptostreptococcales</taxon>
        <taxon>Thermotaleaceae</taxon>
        <taxon>Anaerosolibacter</taxon>
    </lineage>
</organism>
<dbReference type="InterPro" id="IPR002195">
    <property type="entry name" value="Dihydroorotase_CS"/>
</dbReference>
<evidence type="ECO:0000256" key="4">
    <source>
        <dbReference type="ARBA" id="ARBA00022801"/>
    </source>
</evidence>
<feature type="binding site" evidence="6">
    <location>
        <position position="59"/>
    </location>
    <ligand>
        <name>Zn(2+)</name>
        <dbReference type="ChEBI" id="CHEBI:29105"/>
        <label>1</label>
    </ligand>
</feature>
<dbReference type="NCBIfam" id="TIGR00857">
    <property type="entry name" value="pyrC_multi"/>
    <property type="match status" value="1"/>
</dbReference>
<keyword evidence="6" id="KW-0862">Zinc</keyword>
<feature type="binding site" evidence="6">
    <location>
        <position position="61"/>
    </location>
    <ligand>
        <name>Zn(2+)</name>
        <dbReference type="ChEBI" id="CHEBI:29105"/>
        <label>1</label>
    </ligand>
</feature>
<feature type="binding site" evidence="6">
    <location>
        <position position="151"/>
    </location>
    <ligand>
        <name>Zn(2+)</name>
        <dbReference type="ChEBI" id="CHEBI:29105"/>
        <label>2</label>
    </ligand>
</feature>
<dbReference type="PROSITE" id="PS00482">
    <property type="entry name" value="DIHYDROOROTASE_1"/>
    <property type="match status" value="1"/>
</dbReference>
<feature type="binding site" evidence="6">
    <location>
        <position position="304"/>
    </location>
    <ligand>
        <name>Zn(2+)</name>
        <dbReference type="ChEBI" id="CHEBI:29105"/>
        <label>1</label>
    </ligand>
</feature>
<protein>
    <recommendedName>
        <fullName evidence="6">Dihydroorotase</fullName>
        <shortName evidence="6">DHOase</shortName>
        <ecNumber evidence="6">3.5.2.3</ecNumber>
    </recommendedName>
</protein>
<dbReference type="InterPro" id="IPR032466">
    <property type="entry name" value="Metal_Hydrolase"/>
</dbReference>
<dbReference type="InterPro" id="IPR004722">
    <property type="entry name" value="DHOase"/>
</dbReference>
<dbReference type="GO" id="GO:0004151">
    <property type="term" value="F:dihydroorotase activity"/>
    <property type="evidence" value="ECO:0007669"/>
    <property type="project" value="UniProtKB-UniRule"/>
</dbReference>
<keyword evidence="5 6" id="KW-0665">Pyrimidine biosynthesis</keyword>
<feature type="domain" description="Dihydroorotase catalytic" evidence="7">
    <location>
        <begin position="48"/>
        <end position="237"/>
    </location>
</feature>
<feature type="active site" evidence="6">
    <location>
        <position position="304"/>
    </location>
</feature>
<dbReference type="SUPFAM" id="SSF51556">
    <property type="entry name" value="Metallo-dependent hydrolases"/>
    <property type="match status" value="1"/>
</dbReference>
<keyword evidence="9" id="KW-1185">Reference proteome</keyword>
<dbReference type="InterPro" id="IPR050138">
    <property type="entry name" value="DHOase/Allantoinase_Hydrolase"/>
</dbReference>
<dbReference type="GO" id="GO:0044205">
    <property type="term" value="P:'de novo' UMP biosynthetic process"/>
    <property type="evidence" value="ECO:0007669"/>
    <property type="project" value="UniProtKB-UniRule"/>
</dbReference>
<evidence type="ECO:0000256" key="6">
    <source>
        <dbReference type="HAMAP-Rule" id="MF_00220"/>
    </source>
</evidence>
<dbReference type="PANTHER" id="PTHR43668:SF2">
    <property type="entry name" value="ALLANTOINASE"/>
    <property type="match status" value="1"/>
</dbReference>
<proteinExistence type="inferred from homology"/>
<evidence type="ECO:0000259" key="7">
    <source>
        <dbReference type="Pfam" id="PF12890"/>
    </source>
</evidence>
<feature type="binding site" evidence="6">
    <location>
        <begin position="61"/>
        <end position="63"/>
    </location>
    <ligand>
        <name>substrate</name>
    </ligand>
</feature>